<dbReference type="OMA" id="DSEMGKY"/>
<keyword evidence="1" id="KW-0677">Repeat</keyword>
<feature type="repeat" description="PPR" evidence="2">
    <location>
        <begin position="90"/>
        <end position="120"/>
    </location>
</feature>
<reference evidence="3 4" key="1">
    <citation type="journal article" date="2017" name="Mol. Plant">
        <title>The Genome of Medicinal Plant Macleaya cordata Provides New Insights into Benzylisoquinoline Alkaloids Metabolism.</title>
        <authorList>
            <person name="Liu X."/>
            <person name="Liu Y."/>
            <person name="Huang P."/>
            <person name="Ma Y."/>
            <person name="Qing Z."/>
            <person name="Tang Q."/>
            <person name="Cao H."/>
            <person name="Cheng P."/>
            <person name="Zheng Y."/>
            <person name="Yuan Z."/>
            <person name="Zhou Y."/>
            <person name="Liu J."/>
            <person name="Tang Z."/>
            <person name="Zhuo Y."/>
            <person name="Zhang Y."/>
            <person name="Yu L."/>
            <person name="Huang J."/>
            <person name="Yang P."/>
            <person name="Peng Q."/>
            <person name="Zhang J."/>
            <person name="Jiang W."/>
            <person name="Zhang Z."/>
            <person name="Lin K."/>
            <person name="Ro D.K."/>
            <person name="Chen X."/>
            <person name="Xiong X."/>
            <person name="Shang Y."/>
            <person name="Huang S."/>
            <person name="Zeng J."/>
        </authorList>
    </citation>
    <scope>NUCLEOTIDE SEQUENCE [LARGE SCALE GENOMIC DNA]</scope>
    <source>
        <strain evidence="4">cv. BLH2017</strain>
        <tissue evidence="3">Root</tissue>
    </source>
</reference>
<dbReference type="OrthoDB" id="635740at2759"/>
<dbReference type="Pfam" id="PF01535">
    <property type="entry name" value="PPR"/>
    <property type="match status" value="6"/>
</dbReference>
<dbReference type="InterPro" id="IPR046848">
    <property type="entry name" value="E_motif"/>
</dbReference>
<dbReference type="GO" id="GO:0003723">
    <property type="term" value="F:RNA binding"/>
    <property type="evidence" value="ECO:0007669"/>
    <property type="project" value="InterPro"/>
</dbReference>
<evidence type="ECO:0000256" key="2">
    <source>
        <dbReference type="PROSITE-ProRule" id="PRU00708"/>
    </source>
</evidence>
<dbReference type="PANTHER" id="PTHR47926">
    <property type="entry name" value="PENTATRICOPEPTIDE REPEAT-CONTAINING PROTEIN"/>
    <property type="match status" value="1"/>
</dbReference>
<dbReference type="GO" id="GO:0009451">
    <property type="term" value="P:RNA modification"/>
    <property type="evidence" value="ECO:0007669"/>
    <property type="project" value="InterPro"/>
</dbReference>
<dbReference type="InParanoid" id="A0A200QQ75"/>
<feature type="repeat" description="PPR" evidence="2">
    <location>
        <begin position="425"/>
        <end position="459"/>
    </location>
</feature>
<dbReference type="AlphaFoldDB" id="A0A200QQ75"/>
<comment type="caution">
    <text evidence="3">The sequence shown here is derived from an EMBL/GenBank/DDBJ whole genome shotgun (WGS) entry which is preliminary data.</text>
</comment>
<evidence type="ECO:0000256" key="1">
    <source>
        <dbReference type="ARBA" id="ARBA00022737"/>
    </source>
</evidence>
<feature type="repeat" description="PPR" evidence="2">
    <location>
        <begin position="324"/>
        <end position="358"/>
    </location>
</feature>
<dbReference type="Gene3D" id="1.25.40.10">
    <property type="entry name" value="Tetratricopeptide repeat domain"/>
    <property type="match status" value="4"/>
</dbReference>
<feature type="repeat" description="PPR" evidence="2">
    <location>
        <begin position="121"/>
        <end position="155"/>
    </location>
</feature>
<dbReference type="InterPro" id="IPR011990">
    <property type="entry name" value="TPR-like_helical_dom_sf"/>
</dbReference>
<gene>
    <name evidence="3" type="ORF">BVC80_9013g23</name>
</gene>
<dbReference type="PANTHER" id="PTHR47926:SF374">
    <property type="entry name" value="PENTATRICOPEPTIDE REPEAT-CONTAINING PROTEIN"/>
    <property type="match status" value="1"/>
</dbReference>
<dbReference type="FunCoup" id="A0A200QQ75">
    <property type="interactions" value="373"/>
</dbReference>
<dbReference type="InterPro" id="IPR002885">
    <property type="entry name" value="PPR_rpt"/>
</dbReference>
<keyword evidence="4" id="KW-1185">Reference proteome</keyword>
<name>A0A200QQ75_MACCD</name>
<dbReference type="Proteomes" id="UP000195402">
    <property type="component" value="Unassembled WGS sequence"/>
</dbReference>
<dbReference type="EMBL" id="MVGT01001374">
    <property type="protein sequence ID" value="OVA12572.1"/>
    <property type="molecule type" value="Genomic_DNA"/>
</dbReference>
<dbReference type="FunFam" id="1.25.40.10:FF:000031">
    <property type="entry name" value="Pentatricopeptide repeat-containing protein mitochondrial"/>
    <property type="match status" value="1"/>
</dbReference>
<evidence type="ECO:0000313" key="3">
    <source>
        <dbReference type="EMBL" id="OVA12572.1"/>
    </source>
</evidence>
<protein>
    <submittedName>
        <fullName evidence="3">Pentatricopeptide repeat</fullName>
    </submittedName>
</protein>
<dbReference type="Pfam" id="PF20431">
    <property type="entry name" value="E_motif"/>
    <property type="match status" value="1"/>
</dbReference>
<dbReference type="FunFam" id="1.25.40.10:FF:001369">
    <property type="entry name" value="Pentatricopeptide repeat-containing protein At3g05340"/>
    <property type="match status" value="1"/>
</dbReference>
<organism evidence="3 4">
    <name type="scientific">Macleaya cordata</name>
    <name type="common">Five-seeded plume-poppy</name>
    <name type="synonym">Bocconia cordata</name>
    <dbReference type="NCBI Taxonomy" id="56857"/>
    <lineage>
        <taxon>Eukaryota</taxon>
        <taxon>Viridiplantae</taxon>
        <taxon>Streptophyta</taxon>
        <taxon>Embryophyta</taxon>
        <taxon>Tracheophyta</taxon>
        <taxon>Spermatophyta</taxon>
        <taxon>Magnoliopsida</taxon>
        <taxon>Ranunculales</taxon>
        <taxon>Papaveraceae</taxon>
        <taxon>Papaveroideae</taxon>
        <taxon>Macleaya</taxon>
    </lineage>
</organism>
<dbReference type="FunFam" id="1.25.40.10:FF:000196">
    <property type="entry name" value="Pentatricopeptide repeat-containing protein At4g14850"/>
    <property type="match status" value="1"/>
</dbReference>
<dbReference type="FunFam" id="1.25.40.10:FF:000584">
    <property type="entry name" value="Pentatricopeptide repeat-containing protein"/>
    <property type="match status" value="1"/>
</dbReference>
<dbReference type="NCBIfam" id="TIGR00756">
    <property type="entry name" value="PPR"/>
    <property type="match status" value="3"/>
</dbReference>
<sequence>MKTRWAINRFNSHLSSSAISTSIENKLQSSQTLLLRSGDFEFPFNHVDTSLLLSLCGKEGNSRLGSSIHASIIKNSEHFDPKYQSNSRNVLAVWNSLVSMYSKCGELNEAAKVFAKMPIKDTVSWNSLISGFVRTGEFGKGFELFKKMHDLGSFRFDQATLTTILSVCDKTDRLYICKMMHSLVFHNGYEMEISVGNALITSYLKCGCSNSGKRMFDEMFERNVITWTAVISGLAQSQFFQESLSLFFEMHCGLVDPNSLTYSSSLMACSGLRAEREGRQIHGLILKSGLESDLCIGSSLMDMYSKCGFMEDACRIFDSAEELDEISMTVILVGFAQNGLEEEALQTFVKMVKAGIDIDANMLSAVLGVFGTDTSLCLGKQIHSLVIKKNFSSNVFVSNGLINMYSKCGDLGESINVFNQISERNFVSWNSMIAAFARHGLGFEALKLFEEMTLEGIEPTDITFLSLLHACSHIGSIQMGMEFLESMSKLHGISPRMEHYACVVDMLGRAGYLNEAKNFIENLPVVPGVLVWQALLGACSIHGDSKIGSYAADHLILAAPESPTPYILMANIYSSEGNWKERAKVIKRMKVMGMKKETGLSWIEIEKEVHSFVVADRTHPQTEIIYDILGQLCRLMKDEDYVPDKRFSAYDLYQETEFD</sequence>
<dbReference type="Pfam" id="PF13041">
    <property type="entry name" value="PPR_2"/>
    <property type="match status" value="1"/>
</dbReference>
<dbReference type="PROSITE" id="PS51375">
    <property type="entry name" value="PPR"/>
    <property type="match status" value="5"/>
</dbReference>
<evidence type="ECO:0000313" key="4">
    <source>
        <dbReference type="Proteomes" id="UP000195402"/>
    </source>
</evidence>
<accession>A0A200QQ75</accession>
<proteinExistence type="predicted"/>
<dbReference type="InterPro" id="IPR046960">
    <property type="entry name" value="PPR_At4g14850-like_plant"/>
</dbReference>
<feature type="repeat" description="PPR" evidence="2">
    <location>
        <begin position="223"/>
        <end position="257"/>
    </location>
</feature>